<dbReference type="SMART" id="SM00219">
    <property type="entry name" value="TyrKc"/>
    <property type="match status" value="1"/>
</dbReference>
<dbReference type="Gene3D" id="1.10.510.10">
    <property type="entry name" value="Transferase(Phosphotransferase) domain 1"/>
    <property type="match status" value="1"/>
</dbReference>
<evidence type="ECO:0000256" key="1">
    <source>
        <dbReference type="ARBA" id="ARBA00022741"/>
    </source>
</evidence>
<dbReference type="AlphaFoldDB" id="A0A2G5EIH6"/>
<dbReference type="InterPro" id="IPR000719">
    <property type="entry name" value="Prot_kinase_dom"/>
</dbReference>
<proteinExistence type="predicted"/>
<dbReference type="Gene3D" id="3.40.50.620">
    <property type="entry name" value="HUPs"/>
    <property type="match status" value="1"/>
</dbReference>
<dbReference type="Gene3D" id="3.30.200.20">
    <property type="entry name" value="Phosphorylase Kinase, domain 1"/>
    <property type="match status" value="1"/>
</dbReference>
<keyword evidence="2" id="KW-0067">ATP-binding</keyword>
<evidence type="ECO:0000259" key="3">
    <source>
        <dbReference type="PROSITE" id="PS50011"/>
    </source>
</evidence>
<feature type="domain" description="Protein kinase" evidence="3">
    <location>
        <begin position="390"/>
        <end position="677"/>
    </location>
</feature>
<keyword evidence="5" id="KW-1185">Reference proteome</keyword>
<sequence length="714" mass="80081">MFIPAEKSSTGNTNATEKVVVAVRADKGEISRTALTWALTHIVRPGDCITLLAVLSDSKSGRSKWNFPKFRGNCGSSNRDRYPKDHICQISETCSQMVLQFHDQNQVGVRIKVLSGSQAGVVAAESKKAGANWVVLDKQLKEEEKHCMEELHCNIVVMKRSQAKVLRVNMGSSNDPESFSYSPSQWELDNEDSLDSSIKHSTPVSSPEVNLKTSFIRTTIEDSSVLSSDARASPLFVCEQNPLFEGQKQGKVKTIYEEVCLDAFGTGEEGVGHFIANSTSFRKHNQDNVYWIPQKYNDRDRKIIKKTTIQTLLQKFVQIDQEARIQSLRSDRANQTDHVFNSDVRDAVSIRKSCSTPPPLCSLCQYRAPVFGTPPRWFDYRELEEATQRFSKGNSLAEDGFGSVHRGVLRNGQVVAVKHLNVVGSLEDAEFCREVGVLSCAQHRNVVMLIGFCIEGKKRVLVYEYICNGSLDSHLYGGRRDILNWHSRVKIAIGTARGLRYLHEDCRVGCIVHRDVRPNNILLTHDFEPMVGDFGVPKWQHQLDLGAEPRSVRALRYLAPEYIKDENLTEKADIYAFGVVLKELITGRKTADMTRPNGKQFLAEWYHHLSALDEQGQTQVINRNLVDPCLNPDQLQNCSHQLQAMAHAASLCLRREPDSRPPMSKVLRTLEGGSALIPLTLNLDSVGNRSARLSGLGSKQLTGSREKHCRRLSH</sequence>
<dbReference type="InParanoid" id="A0A2G5EIH6"/>
<organism evidence="4 5">
    <name type="scientific">Aquilegia coerulea</name>
    <name type="common">Rocky mountain columbine</name>
    <dbReference type="NCBI Taxonomy" id="218851"/>
    <lineage>
        <taxon>Eukaryota</taxon>
        <taxon>Viridiplantae</taxon>
        <taxon>Streptophyta</taxon>
        <taxon>Embryophyta</taxon>
        <taxon>Tracheophyta</taxon>
        <taxon>Spermatophyta</taxon>
        <taxon>Magnoliopsida</taxon>
        <taxon>Ranunculales</taxon>
        <taxon>Ranunculaceae</taxon>
        <taxon>Thalictroideae</taxon>
        <taxon>Aquilegia</taxon>
    </lineage>
</organism>
<dbReference type="PROSITE" id="PS00109">
    <property type="entry name" value="PROTEIN_KINASE_TYR"/>
    <property type="match status" value="1"/>
</dbReference>
<reference evidence="4 5" key="1">
    <citation type="submission" date="2017-09" db="EMBL/GenBank/DDBJ databases">
        <title>WGS assembly of Aquilegia coerulea Goldsmith.</title>
        <authorList>
            <person name="Hodges S."/>
            <person name="Kramer E."/>
            <person name="Nordborg M."/>
            <person name="Tomkins J."/>
            <person name="Borevitz J."/>
            <person name="Derieg N."/>
            <person name="Yan J."/>
            <person name="Mihaltcheva S."/>
            <person name="Hayes R.D."/>
            <person name="Rokhsar D."/>
        </authorList>
    </citation>
    <scope>NUCLEOTIDE SEQUENCE [LARGE SCALE GENOMIC DNA]</scope>
    <source>
        <strain evidence="5">cv. Goldsmith</strain>
    </source>
</reference>
<evidence type="ECO:0000313" key="4">
    <source>
        <dbReference type="EMBL" id="PIA55543.1"/>
    </source>
</evidence>
<dbReference type="InterPro" id="IPR001245">
    <property type="entry name" value="Ser-Thr/Tyr_kinase_cat_dom"/>
</dbReference>
<dbReference type="GO" id="GO:0005524">
    <property type="term" value="F:ATP binding"/>
    <property type="evidence" value="ECO:0007669"/>
    <property type="project" value="UniProtKB-KW"/>
</dbReference>
<dbReference type="OrthoDB" id="5817230at2759"/>
<dbReference type="PANTHER" id="PTHR47989:SF14">
    <property type="entry name" value="INACTIVE PROTEIN KINASE SELMODRAFT_444075"/>
    <property type="match status" value="1"/>
</dbReference>
<dbReference type="FunFam" id="3.30.200.20:FF:000162">
    <property type="entry name" value="Adenine nucleotide alpha hydrolase-like domain kinase"/>
    <property type="match status" value="1"/>
</dbReference>
<dbReference type="Proteomes" id="UP000230069">
    <property type="component" value="Unassembled WGS sequence"/>
</dbReference>
<name>A0A2G5EIH6_AQUCA</name>
<dbReference type="Pfam" id="PF07714">
    <property type="entry name" value="PK_Tyr_Ser-Thr"/>
    <property type="match status" value="1"/>
</dbReference>
<dbReference type="InterPro" id="IPR014729">
    <property type="entry name" value="Rossmann-like_a/b/a_fold"/>
</dbReference>
<evidence type="ECO:0000256" key="2">
    <source>
        <dbReference type="ARBA" id="ARBA00022840"/>
    </source>
</evidence>
<dbReference type="SUPFAM" id="SSF56112">
    <property type="entry name" value="Protein kinase-like (PK-like)"/>
    <property type="match status" value="1"/>
</dbReference>
<accession>A0A2G5EIH6</accession>
<dbReference type="PANTHER" id="PTHR47989">
    <property type="entry name" value="OS01G0750732 PROTEIN"/>
    <property type="match status" value="1"/>
</dbReference>
<dbReference type="InterPro" id="IPR008266">
    <property type="entry name" value="Tyr_kinase_AS"/>
</dbReference>
<dbReference type="InterPro" id="IPR011009">
    <property type="entry name" value="Kinase-like_dom_sf"/>
</dbReference>
<keyword evidence="1" id="KW-0547">Nucleotide-binding</keyword>
<gene>
    <name evidence="4" type="ORF">AQUCO_00700089v1</name>
</gene>
<evidence type="ECO:0000313" key="5">
    <source>
        <dbReference type="Proteomes" id="UP000230069"/>
    </source>
</evidence>
<protein>
    <recommendedName>
        <fullName evidence="3">Protein kinase domain-containing protein</fullName>
    </recommendedName>
</protein>
<dbReference type="EMBL" id="KZ305024">
    <property type="protein sequence ID" value="PIA55543.1"/>
    <property type="molecule type" value="Genomic_DNA"/>
</dbReference>
<dbReference type="PROSITE" id="PS50011">
    <property type="entry name" value="PROTEIN_KINASE_DOM"/>
    <property type="match status" value="1"/>
</dbReference>
<dbReference type="STRING" id="218851.A0A2G5EIH6"/>
<dbReference type="GO" id="GO:0004713">
    <property type="term" value="F:protein tyrosine kinase activity"/>
    <property type="evidence" value="ECO:0007669"/>
    <property type="project" value="InterPro"/>
</dbReference>
<dbReference type="InterPro" id="IPR020635">
    <property type="entry name" value="Tyr_kinase_cat_dom"/>
</dbReference>